<keyword evidence="3" id="KW-1185">Reference proteome</keyword>
<evidence type="ECO:0000313" key="3">
    <source>
        <dbReference type="Proteomes" id="UP001420932"/>
    </source>
</evidence>
<dbReference type="EMBL" id="JBBNAF010000004">
    <property type="protein sequence ID" value="KAK9150111.1"/>
    <property type="molecule type" value="Genomic_DNA"/>
</dbReference>
<dbReference type="AlphaFoldDB" id="A0AAP0KCJ1"/>
<feature type="compositionally biased region" description="Polar residues" evidence="1">
    <location>
        <begin position="393"/>
        <end position="404"/>
    </location>
</feature>
<proteinExistence type="predicted"/>
<name>A0AAP0KCJ1_9MAGN</name>
<sequence length="515" mass="57018">MMEVDENLISDLQSLNQLYTVLRLSSPSPQHFLLGEKARLLLKRLLDGAAEQAFQRHAKIIAAQSAIVNANWSKHSSLQDHPQHPNNNNNGSKLEGSNDEESKQKSNNTTNTSTAAILANSGSMNSRSKKRCKICGKSTLKRLNSSKEQDNISSSTNQNNDDKTESVVIGGDAREPSDRNKSMSRTVVIGPIEELPSEVPIHKANKTDESTQSQQHEFPTKRNHQFNFGEMTQMGSTTTQPPRSTRPNCVEPTGELAGRLASRVPTPKLPFRYSCTSTEFDSSEPRRTGERLYESNGESEDAIDVVPSRMASQKISNSVGVSHAGSGFKMGRNASHMKKPKSKSKPKSKPMPRNIIGGPTFASTSDTDQQPRQMIVRPTLLGQPPREAKTMGPTRQDNHQQQRLKITGPPQLKDLPRQQESDSSTTSTSETASPSWTSEESTSSDSEVNSLPRWMPTQHRVGATSKRVLSSVSRKQRKAMPLLDHDKRRGQATSDDSYERRRDQDIEVGPRRSDG</sequence>
<feature type="region of interest" description="Disordered" evidence="1">
    <location>
        <begin position="275"/>
        <end position="515"/>
    </location>
</feature>
<feature type="compositionally biased region" description="Basic and acidic residues" evidence="1">
    <location>
        <begin position="497"/>
        <end position="515"/>
    </location>
</feature>
<feature type="compositionally biased region" description="Basic and acidic residues" evidence="1">
    <location>
        <begin position="172"/>
        <end position="181"/>
    </location>
</feature>
<organism evidence="2 3">
    <name type="scientific">Stephania yunnanensis</name>
    <dbReference type="NCBI Taxonomy" id="152371"/>
    <lineage>
        <taxon>Eukaryota</taxon>
        <taxon>Viridiplantae</taxon>
        <taxon>Streptophyta</taxon>
        <taxon>Embryophyta</taxon>
        <taxon>Tracheophyta</taxon>
        <taxon>Spermatophyta</taxon>
        <taxon>Magnoliopsida</taxon>
        <taxon>Ranunculales</taxon>
        <taxon>Menispermaceae</taxon>
        <taxon>Menispermoideae</taxon>
        <taxon>Cissampelideae</taxon>
        <taxon>Stephania</taxon>
    </lineage>
</organism>
<comment type="caution">
    <text evidence="2">The sequence shown here is derived from an EMBL/GenBank/DDBJ whole genome shotgun (WGS) entry which is preliminary data.</text>
</comment>
<feature type="region of interest" description="Disordered" evidence="1">
    <location>
        <begin position="144"/>
        <end position="195"/>
    </location>
</feature>
<evidence type="ECO:0000313" key="2">
    <source>
        <dbReference type="EMBL" id="KAK9150111.1"/>
    </source>
</evidence>
<accession>A0AAP0KCJ1</accession>
<dbReference type="Proteomes" id="UP001420932">
    <property type="component" value="Unassembled WGS sequence"/>
</dbReference>
<gene>
    <name evidence="2" type="ORF">Syun_008420</name>
</gene>
<reference evidence="2 3" key="1">
    <citation type="submission" date="2024-01" db="EMBL/GenBank/DDBJ databases">
        <title>Genome assemblies of Stephania.</title>
        <authorList>
            <person name="Yang L."/>
        </authorList>
    </citation>
    <scope>NUCLEOTIDE SEQUENCE [LARGE SCALE GENOMIC DNA]</scope>
    <source>
        <strain evidence="2">YNDBR</strain>
        <tissue evidence="2">Leaf</tissue>
    </source>
</reference>
<protein>
    <submittedName>
        <fullName evidence="2">Uncharacterized protein</fullName>
    </submittedName>
</protein>
<feature type="compositionally biased region" description="Polar residues" evidence="1">
    <location>
        <begin position="361"/>
        <end position="372"/>
    </location>
</feature>
<evidence type="ECO:0000256" key="1">
    <source>
        <dbReference type="SAM" id="MobiDB-lite"/>
    </source>
</evidence>
<feature type="compositionally biased region" description="Basic and acidic residues" evidence="1">
    <location>
        <begin position="283"/>
        <end position="293"/>
    </location>
</feature>
<feature type="compositionally biased region" description="Polar residues" evidence="1">
    <location>
        <begin position="310"/>
        <end position="320"/>
    </location>
</feature>
<feature type="region of interest" description="Disordered" evidence="1">
    <location>
        <begin position="74"/>
        <end position="131"/>
    </location>
</feature>
<feature type="compositionally biased region" description="Low complexity" evidence="1">
    <location>
        <begin position="421"/>
        <end position="447"/>
    </location>
</feature>
<feature type="compositionally biased region" description="Basic residues" evidence="1">
    <location>
        <begin position="335"/>
        <end position="350"/>
    </location>
</feature>
<feature type="compositionally biased region" description="Low complexity" evidence="1">
    <location>
        <begin position="106"/>
        <end position="121"/>
    </location>
</feature>